<protein>
    <submittedName>
        <fullName evidence="2">Uncharacterized protein</fullName>
    </submittedName>
</protein>
<sequence length="239" mass="26966">MHGHDHPKLAKKLNDKIPKTVDEMFARVRAFIRGEVVVGSAEMVRPSQGDKGYVHPTWTGRPKRARNRGGPREARRNMRVYTPYPKKDIFTLLTKIPKEILAIESISFPEPPPLIGTPKKQIKLVEMGPSGELDGMPTLSDGRDTTKTVETNLSPPDHPKDKSSSDASAKLTRAKLNKRSREADLSKDKSGPKPPPEFQRSWCVEEQVRSRVIRSVLAQRYLRTIRQRYSPSEGPLSLE</sequence>
<organism evidence="2 3">
    <name type="scientific">Tanacetum coccineum</name>
    <dbReference type="NCBI Taxonomy" id="301880"/>
    <lineage>
        <taxon>Eukaryota</taxon>
        <taxon>Viridiplantae</taxon>
        <taxon>Streptophyta</taxon>
        <taxon>Embryophyta</taxon>
        <taxon>Tracheophyta</taxon>
        <taxon>Spermatophyta</taxon>
        <taxon>Magnoliopsida</taxon>
        <taxon>eudicotyledons</taxon>
        <taxon>Gunneridae</taxon>
        <taxon>Pentapetalae</taxon>
        <taxon>asterids</taxon>
        <taxon>campanulids</taxon>
        <taxon>Asterales</taxon>
        <taxon>Asteraceae</taxon>
        <taxon>Asteroideae</taxon>
        <taxon>Anthemideae</taxon>
        <taxon>Anthemidinae</taxon>
        <taxon>Tanacetum</taxon>
    </lineage>
</organism>
<reference evidence="2" key="1">
    <citation type="journal article" date="2022" name="Int. J. Mol. Sci.">
        <title>Draft Genome of Tanacetum Coccineum: Genomic Comparison of Closely Related Tanacetum-Family Plants.</title>
        <authorList>
            <person name="Yamashiro T."/>
            <person name="Shiraishi A."/>
            <person name="Nakayama K."/>
            <person name="Satake H."/>
        </authorList>
    </citation>
    <scope>NUCLEOTIDE SEQUENCE</scope>
</reference>
<gene>
    <name evidence="2" type="ORF">Tco_0771179</name>
</gene>
<feature type="compositionally biased region" description="Basic and acidic residues" evidence="1">
    <location>
        <begin position="179"/>
        <end position="191"/>
    </location>
</feature>
<reference evidence="2" key="2">
    <citation type="submission" date="2022-01" db="EMBL/GenBank/DDBJ databases">
        <authorList>
            <person name="Yamashiro T."/>
            <person name="Shiraishi A."/>
            <person name="Satake H."/>
            <person name="Nakayama K."/>
        </authorList>
    </citation>
    <scope>NUCLEOTIDE SEQUENCE</scope>
</reference>
<evidence type="ECO:0000313" key="2">
    <source>
        <dbReference type="EMBL" id="GJS88543.1"/>
    </source>
</evidence>
<dbReference type="EMBL" id="BQNB010011281">
    <property type="protein sequence ID" value="GJS88543.1"/>
    <property type="molecule type" value="Genomic_DNA"/>
</dbReference>
<feature type="region of interest" description="Disordered" evidence="1">
    <location>
        <begin position="128"/>
        <end position="202"/>
    </location>
</feature>
<proteinExistence type="predicted"/>
<evidence type="ECO:0000313" key="3">
    <source>
        <dbReference type="Proteomes" id="UP001151760"/>
    </source>
</evidence>
<comment type="caution">
    <text evidence="2">The sequence shown here is derived from an EMBL/GenBank/DDBJ whole genome shotgun (WGS) entry which is preliminary data.</text>
</comment>
<feature type="region of interest" description="Disordered" evidence="1">
    <location>
        <begin position="46"/>
        <end position="76"/>
    </location>
</feature>
<evidence type="ECO:0000256" key="1">
    <source>
        <dbReference type="SAM" id="MobiDB-lite"/>
    </source>
</evidence>
<dbReference type="Proteomes" id="UP001151760">
    <property type="component" value="Unassembled WGS sequence"/>
</dbReference>
<name>A0ABQ4ZE90_9ASTR</name>
<accession>A0ABQ4ZE90</accession>
<keyword evidence="3" id="KW-1185">Reference proteome</keyword>